<gene>
    <name evidence="2" type="ORF">ICHIAU1_09880</name>
</gene>
<dbReference type="OrthoDB" id="9181360at2"/>
<dbReference type="EMBL" id="AP022345">
    <property type="protein sequence ID" value="BBU68705.1"/>
    <property type="molecule type" value="Genomic_DNA"/>
</dbReference>
<dbReference type="Proteomes" id="UP000463961">
    <property type="component" value="Chromosome"/>
</dbReference>
<evidence type="ECO:0000256" key="1">
    <source>
        <dbReference type="SAM" id="Phobius"/>
    </source>
</evidence>
<dbReference type="AlphaFoldDB" id="A0A7R6R5P7"/>
<keyword evidence="1" id="KW-0812">Transmembrane</keyword>
<feature type="transmembrane region" description="Helical" evidence="1">
    <location>
        <begin position="70"/>
        <end position="88"/>
    </location>
</feature>
<sequence length="137" mass="15421">MDAINTPQTKLSRLRWAAVASLLGLIVLSLLWERWLSPIRPGGSWLMLKAIPLLLPLRGLLYGKRYTYQWSSLLILAYLTEGLVRATSDTGTSQMLAVIEVILSTIYFVSVLMFCRDSRPSLTNPALKRTRKKRSAA</sequence>
<dbReference type="RefSeq" id="WP_162050531.1">
    <property type="nucleotide sequence ID" value="NZ_AP022345.1"/>
</dbReference>
<proteinExistence type="predicted"/>
<keyword evidence="1" id="KW-0472">Membrane</keyword>
<evidence type="ECO:0000313" key="3">
    <source>
        <dbReference type="Proteomes" id="UP000463961"/>
    </source>
</evidence>
<reference evidence="3" key="1">
    <citation type="submission" date="2020-01" db="EMBL/GenBank/DDBJ databases">
        <title>Phosphoaccumulans saitamaens gen. nov., sp. nov., a polyphosphate accumulating bacterium isolated from surface river water.</title>
        <authorList>
            <person name="Watanabe K."/>
            <person name="Suda W."/>
        </authorList>
    </citation>
    <scope>NUCLEOTIDE SEQUENCE [LARGE SCALE GENOMIC DNA]</scope>
    <source>
        <strain evidence="3">ICHIAU1</strain>
    </source>
</reference>
<feature type="transmembrane region" description="Helical" evidence="1">
    <location>
        <begin position="14"/>
        <end position="32"/>
    </location>
</feature>
<evidence type="ECO:0000313" key="2">
    <source>
        <dbReference type="EMBL" id="BBU68705.1"/>
    </source>
</evidence>
<organism evidence="2 3">
    <name type="scientific">Fluviibacter phosphoraccumulans</name>
    <dbReference type="NCBI Taxonomy" id="1751046"/>
    <lineage>
        <taxon>Bacteria</taxon>
        <taxon>Pseudomonadati</taxon>
        <taxon>Pseudomonadota</taxon>
        <taxon>Betaproteobacteria</taxon>
        <taxon>Rhodocyclales</taxon>
        <taxon>Fluviibacteraceae</taxon>
        <taxon>Fluviibacter</taxon>
    </lineage>
</organism>
<protein>
    <submittedName>
        <fullName evidence="2">Membrane protein</fullName>
    </submittedName>
</protein>
<feature type="transmembrane region" description="Helical" evidence="1">
    <location>
        <begin position="44"/>
        <end position="63"/>
    </location>
</feature>
<dbReference type="InterPro" id="IPR018643">
    <property type="entry name" value="DUF2069_membrane"/>
</dbReference>
<accession>A0A7R6R5P7</accession>
<keyword evidence="1" id="KW-1133">Transmembrane helix</keyword>
<name>A0A7R6R5P7_9RHOO</name>
<keyword evidence="3" id="KW-1185">Reference proteome</keyword>
<dbReference type="Pfam" id="PF09842">
    <property type="entry name" value="DUF2069"/>
    <property type="match status" value="1"/>
</dbReference>
<feature type="transmembrane region" description="Helical" evidence="1">
    <location>
        <begin position="94"/>
        <end position="115"/>
    </location>
</feature>